<dbReference type="GO" id="GO:0016020">
    <property type="term" value="C:membrane"/>
    <property type="evidence" value="ECO:0007669"/>
    <property type="project" value="UniProtKB-SubCell"/>
</dbReference>
<keyword evidence="14" id="KW-1185">Reference proteome</keyword>
<dbReference type="SUPFAM" id="SSF90123">
    <property type="entry name" value="ABC transporter transmembrane region"/>
    <property type="match status" value="2"/>
</dbReference>
<evidence type="ECO:0000259" key="11">
    <source>
        <dbReference type="PROSITE" id="PS50893"/>
    </source>
</evidence>
<evidence type="ECO:0000256" key="3">
    <source>
        <dbReference type="ARBA" id="ARBA00022448"/>
    </source>
</evidence>
<dbReference type="OrthoDB" id="6500128at2759"/>
<dbReference type="PROSITE" id="PS50893">
    <property type="entry name" value="ABC_TRANSPORTER_2"/>
    <property type="match status" value="2"/>
</dbReference>
<evidence type="ECO:0008006" key="15">
    <source>
        <dbReference type="Google" id="ProtNLM"/>
    </source>
</evidence>
<dbReference type="OMA" id="QWSEMAI"/>
<keyword evidence="7 10" id="KW-1133">Transmembrane helix</keyword>
<dbReference type="CDD" id="cd03244">
    <property type="entry name" value="ABCC_MRP_domain2"/>
    <property type="match status" value="1"/>
</dbReference>
<evidence type="ECO:0000313" key="13">
    <source>
        <dbReference type="EMBL" id="OAR00222.1"/>
    </source>
</evidence>
<dbReference type="AlphaFoldDB" id="A0A179IE89"/>
<keyword evidence="6" id="KW-0067">ATP-binding</keyword>
<accession>A0A179IE89</accession>
<evidence type="ECO:0000256" key="10">
    <source>
        <dbReference type="SAM" id="Phobius"/>
    </source>
</evidence>
<evidence type="ECO:0000313" key="14">
    <source>
        <dbReference type="Proteomes" id="UP000243081"/>
    </source>
</evidence>
<dbReference type="EMBL" id="LUKN01001788">
    <property type="protein sequence ID" value="OAR00222.1"/>
    <property type="molecule type" value="Genomic_DNA"/>
</dbReference>
<evidence type="ECO:0000256" key="5">
    <source>
        <dbReference type="ARBA" id="ARBA00022741"/>
    </source>
</evidence>
<dbReference type="SUPFAM" id="SSF52540">
    <property type="entry name" value="P-loop containing nucleoside triphosphate hydrolases"/>
    <property type="match status" value="2"/>
</dbReference>
<keyword evidence="5" id="KW-0547">Nucleotide-binding</keyword>
<evidence type="ECO:0000256" key="9">
    <source>
        <dbReference type="SAM" id="MobiDB-lite"/>
    </source>
</evidence>
<dbReference type="GO" id="GO:0016887">
    <property type="term" value="F:ATP hydrolysis activity"/>
    <property type="evidence" value="ECO:0007669"/>
    <property type="project" value="InterPro"/>
</dbReference>
<dbReference type="InterPro" id="IPR050173">
    <property type="entry name" value="ABC_transporter_C-like"/>
</dbReference>
<feature type="domain" description="ABC transporter" evidence="11">
    <location>
        <begin position="290"/>
        <end position="518"/>
    </location>
</feature>
<feature type="region of interest" description="Disordered" evidence="9">
    <location>
        <begin position="502"/>
        <end position="530"/>
    </location>
</feature>
<dbReference type="Pfam" id="PF00005">
    <property type="entry name" value="ABC_tran"/>
    <property type="match status" value="2"/>
</dbReference>
<gene>
    <name evidence="13" type="ORF">LLEC1_07942</name>
</gene>
<evidence type="ECO:0000259" key="12">
    <source>
        <dbReference type="PROSITE" id="PS50929"/>
    </source>
</evidence>
<evidence type="ECO:0000256" key="7">
    <source>
        <dbReference type="ARBA" id="ARBA00022989"/>
    </source>
</evidence>
<dbReference type="SMART" id="SM00382">
    <property type="entry name" value="AAA"/>
    <property type="match status" value="2"/>
</dbReference>
<evidence type="ECO:0000256" key="8">
    <source>
        <dbReference type="ARBA" id="ARBA00023136"/>
    </source>
</evidence>
<keyword evidence="4 10" id="KW-0812">Transmembrane</keyword>
<dbReference type="PROSITE" id="PS50929">
    <property type="entry name" value="ABC_TM1F"/>
    <property type="match status" value="1"/>
</dbReference>
<dbReference type="Pfam" id="PF00664">
    <property type="entry name" value="ABC_membrane"/>
    <property type="match status" value="2"/>
</dbReference>
<feature type="transmembrane region" description="Helical" evidence="10">
    <location>
        <begin position="619"/>
        <end position="640"/>
    </location>
</feature>
<dbReference type="InterPro" id="IPR003593">
    <property type="entry name" value="AAA+_ATPase"/>
</dbReference>
<proteinExistence type="inferred from homology"/>
<comment type="subcellular location">
    <subcellularLocation>
        <location evidence="1">Membrane</location>
        <topology evidence="1">Multi-pass membrane protein</topology>
    </subcellularLocation>
</comment>
<dbReference type="InterPro" id="IPR027417">
    <property type="entry name" value="P-loop_NTPase"/>
</dbReference>
<dbReference type="FunFam" id="3.40.50.300:FF:001354">
    <property type="entry name" value="ATP-binding cassette (ABC) transporter, putative"/>
    <property type="match status" value="1"/>
</dbReference>
<feature type="transmembrane region" description="Helical" evidence="10">
    <location>
        <begin position="801"/>
        <end position="822"/>
    </location>
</feature>
<dbReference type="Gene3D" id="1.20.1560.10">
    <property type="entry name" value="ABC transporter type 1, transmembrane domain"/>
    <property type="match status" value="2"/>
</dbReference>
<dbReference type="InterPro" id="IPR011527">
    <property type="entry name" value="ABC1_TM_dom"/>
</dbReference>
<evidence type="ECO:0000256" key="6">
    <source>
        <dbReference type="ARBA" id="ARBA00022840"/>
    </source>
</evidence>
<feature type="domain" description="ABC transmembrane type-1" evidence="12">
    <location>
        <begin position="1"/>
        <end position="243"/>
    </location>
</feature>
<feature type="domain" description="ABC transporter" evidence="11">
    <location>
        <begin position="895"/>
        <end position="1129"/>
    </location>
</feature>
<evidence type="ECO:0000256" key="2">
    <source>
        <dbReference type="ARBA" id="ARBA00009726"/>
    </source>
</evidence>
<comment type="caution">
    <text evidence="13">The sequence shown here is derived from an EMBL/GenBank/DDBJ whole genome shotgun (WGS) entry which is preliminary data.</text>
</comment>
<dbReference type="InterPro" id="IPR036640">
    <property type="entry name" value="ABC1_TM_sf"/>
</dbReference>
<dbReference type="GO" id="GO:0140359">
    <property type="term" value="F:ABC-type transporter activity"/>
    <property type="evidence" value="ECO:0007669"/>
    <property type="project" value="InterPro"/>
</dbReference>
<evidence type="ECO:0000256" key="4">
    <source>
        <dbReference type="ARBA" id="ARBA00022692"/>
    </source>
</evidence>
<dbReference type="PROSITE" id="PS00211">
    <property type="entry name" value="ABC_TRANSPORTER_1"/>
    <property type="match status" value="1"/>
</dbReference>
<dbReference type="Proteomes" id="UP000243081">
    <property type="component" value="Unassembled WGS sequence"/>
</dbReference>
<sequence>MGASAIAETVASNHIAWTQRSQIAIPVKAQLIASVFHKLLRKKDTKEQAAVNKTTSRVPDVVNVVSADSHALSFYAAIAYIIPSRLLKFLLAVLFLYRLLGWQSTLAAVIATLACFSAHRSTVQQTIAARRKVRLSQDRTTAILREGLSSIREIKFSALELQWERRIEAVRERELCDLGSVRTAVTIRGIWDTAAPFVVLLSALCTYIYVGGSVTPSTIFPMINLLHQLQDTLSFLPTALNDYFHSTDTSSRIDRYLASSERPLHVGKSPSGNIVFEQATIAWPSEDDRIAGGDPETKGTLGKFVLQNLNVEFPFGALSIVSGKTGSGKSLLLAGILGETELRQGYISAPTATGCSEPIAYVAQVPWLQSGTIQENILFGSPLDRARYSRVVAACALFPDFKALAEGDQTSIGQRGVKLSGGQRIRICFARALYSSSTTLILDDIFASLDTQVSKEILNALIGELCIGRTRILVTHHVSLCLPYATYLVHLGNNTTLYAGKPDARPKSMQYSRTKEAKEQPTSGLEAGTSVSSDRALIPKIDTGSATLHNLSSKGPWHLYRSYFTAAGGMRFGIAFLFWLIAIRLLNGLASYLLGCIKSHRVPISQSAGLFKAQADSELLYSIALYLGAVASVIIATSLSKLHTDAATLRAARVLFRRMTFTALRTPLPWLEATPSGAILKTFTMNARSVDEAALATLLTLTQYADANLTSLYTSKYTSVATILLISWCKRLASRYKKTGAMVNRKDGGPMADILEHITTTSAGIATIRAFGASDMCVEAMQRYIDAESTAKRHFYLFQRWLALHMSLAGIVFAMVIGGFLLCSESANKATRTGFTLTFAMELSHLINLALSRFGSLELTTAAISSVVRFTELEIEDQSGNEVAADWPSEGQIVVQNLEVRYAANLPPVLKSISFHVRSGERIGIIGRTGSGKSSLVLSLLRLLNTTKGSVSIDSIDISAIKARDVRSRIGFVPQDPTLFRGTIRSNLDYSGQLSDDKMNDALRRVGLLAEEGDTNPGRFTAQSQIAAGGANMSQGQKQLLCLARIILRDPKIIILDEATSAVDGETDAMIQQVIRTLFHNTILVVAHRLETVVSFDRILVIRDGALVEDGTPAQLFRRNGAFHTMVQESPNRAFLREAIMKR</sequence>
<reference evidence="13 14" key="1">
    <citation type="submission" date="2016-03" db="EMBL/GenBank/DDBJ databases">
        <title>Fine-scale spatial genetic structure of a fungal parasite of coffee scale insects.</title>
        <authorList>
            <person name="Jackson D."/>
            <person name="Zemenick K.A."/>
            <person name="Malloure B."/>
            <person name="Quandt C.A."/>
            <person name="James T.Y."/>
        </authorList>
    </citation>
    <scope>NUCLEOTIDE SEQUENCE [LARGE SCALE GENOMIC DNA]</scope>
    <source>
        <strain evidence="13 14">UM487</strain>
    </source>
</reference>
<organism evidence="13 14">
    <name type="scientific">Cordyceps confragosa</name>
    <name type="common">Lecanicillium lecanii</name>
    <dbReference type="NCBI Taxonomy" id="2714763"/>
    <lineage>
        <taxon>Eukaryota</taxon>
        <taxon>Fungi</taxon>
        <taxon>Dikarya</taxon>
        <taxon>Ascomycota</taxon>
        <taxon>Pezizomycotina</taxon>
        <taxon>Sordariomycetes</taxon>
        <taxon>Hypocreomycetidae</taxon>
        <taxon>Hypocreales</taxon>
        <taxon>Cordycipitaceae</taxon>
        <taxon>Akanthomyces</taxon>
    </lineage>
</organism>
<dbReference type="InterPro" id="IPR017871">
    <property type="entry name" value="ABC_transporter-like_CS"/>
</dbReference>
<evidence type="ECO:0000256" key="1">
    <source>
        <dbReference type="ARBA" id="ARBA00004141"/>
    </source>
</evidence>
<comment type="similarity">
    <text evidence="2">Belongs to the ABC transporter superfamily. ABCC family. Conjugate transporter (TC 3.A.1.208) subfamily.</text>
</comment>
<name>A0A179IE89_CORDF</name>
<dbReference type="PANTHER" id="PTHR24223:SF456">
    <property type="entry name" value="MULTIDRUG RESISTANCE-ASSOCIATED PROTEIN LETHAL(2)03659"/>
    <property type="match status" value="1"/>
</dbReference>
<dbReference type="CDD" id="cd03250">
    <property type="entry name" value="ABCC_MRP_domain1"/>
    <property type="match status" value="1"/>
</dbReference>
<dbReference type="Gene3D" id="3.40.50.300">
    <property type="entry name" value="P-loop containing nucleotide triphosphate hydrolases"/>
    <property type="match status" value="2"/>
</dbReference>
<dbReference type="PANTHER" id="PTHR24223">
    <property type="entry name" value="ATP-BINDING CASSETTE SUB-FAMILY C"/>
    <property type="match status" value="1"/>
</dbReference>
<keyword evidence="8 10" id="KW-0472">Membrane</keyword>
<protein>
    <recommendedName>
        <fullName evidence="15">ABC transporter domain-containing protein</fullName>
    </recommendedName>
</protein>
<keyword evidence="3" id="KW-0813">Transport</keyword>
<dbReference type="GO" id="GO:0005524">
    <property type="term" value="F:ATP binding"/>
    <property type="evidence" value="ECO:0007669"/>
    <property type="project" value="UniProtKB-KW"/>
</dbReference>
<dbReference type="InterPro" id="IPR003439">
    <property type="entry name" value="ABC_transporter-like_ATP-bd"/>
</dbReference>